<dbReference type="InterPro" id="IPR029229">
    <property type="entry name" value="Alkyl_sulf_C"/>
</dbReference>
<comment type="caution">
    <text evidence="7">The sequence shown here is derived from an EMBL/GenBank/DDBJ whole genome shotgun (WGS) entry which is preliminary data.</text>
</comment>
<dbReference type="PROSITE" id="PS00743">
    <property type="entry name" value="BETA_LACTAMASE_B_1"/>
    <property type="match status" value="1"/>
</dbReference>
<reference evidence="8" key="1">
    <citation type="journal article" date="2019" name="Int. J. Syst. Evol. Microbiol.">
        <title>The Global Catalogue of Microorganisms (GCM) 10K type strain sequencing project: providing services to taxonomists for standard genome sequencing and annotation.</title>
        <authorList>
            <consortium name="The Broad Institute Genomics Platform"/>
            <consortium name="The Broad Institute Genome Sequencing Center for Infectious Disease"/>
            <person name="Wu L."/>
            <person name="Ma J."/>
        </authorList>
    </citation>
    <scope>NUCLEOTIDE SEQUENCE [LARGE SCALE GENOMIC DNA]</scope>
    <source>
        <strain evidence="8">JCM 10696</strain>
    </source>
</reference>
<evidence type="ECO:0000256" key="3">
    <source>
        <dbReference type="ARBA" id="ARBA00022801"/>
    </source>
</evidence>
<dbReference type="InterPro" id="IPR036527">
    <property type="entry name" value="SCP2_sterol-bd_dom_sf"/>
</dbReference>
<dbReference type="InterPro" id="IPR029228">
    <property type="entry name" value="Alkyl_sulf_dimr"/>
</dbReference>
<keyword evidence="3" id="KW-0378">Hydrolase</keyword>
<organism evidence="7 8">
    <name type="scientific">Actinocorallia libanotica</name>
    <dbReference type="NCBI Taxonomy" id="46162"/>
    <lineage>
        <taxon>Bacteria</taxon>
        <taxon>Bacillati</taxon>
        <taxon>Actinomycetota</taxon>
        <taxon>Actinomycetes</taxon>
        <taxon>Streptosporangiales</taxon>
        <taxon>Thermomonosporaceae</taxon>
        <taxon>Actinocorallia</taxon>
    </lineage>
</organism>
<keyword evidence="2" id="KW-0479">Metal-binding</keyword>
<dbReference type="InterPro" id="IPR001018">
    <property type="entry name" value="Beta-lactamase_class-B_CS"/>
</dbReference>
<evidence type="ECO:0000256" key="5">
    <source>
        <dbReference type="ARBA" id="ARBA00033751"/>
    </source>
</evidence>
<dbReference type="InterPro" id="IPR052195">
    <property type="entry name" value="Bact_Alkyl/Aryl-Sulfatase"/>
</dbReference>
<dbReference type="InterPro" id="IPR044097">
    <property type="entry name" value="Bds1/SdsA1_MBL-fold"/>
</dbReference>
<accession>A0ABP4CCS8</accession>
<dbReference type="EMBL" id="BAAAHH010000037">
    <property type="protein sequence ID" value="GAA0965282.1"/>
    <property type="molecule type" value="Genomic_DNA"/>
</dbReference>
<dbReference type="PANTHER" id="PTHR43223:SF1">
    <property type="entry name" value="ALKYL_ARYL-SULFATASE BDS1"/>
    <property type="match status" value="1"/>
</dbReference>
<dbReference type="Gene3D" id="3.30.1050.10">
    <property type="entry name" value="SCP2 sterol-binding domain"/>
    <property type="match status" value="1"/>
</dbReference>
<comment type="similarity">
    <text evidence="5">Belongs to the metallo-beta-lactamase superfamily. Type III sulfatase family.</text>
</comment>
<dbReference type="Gene3D" id="3.60.15.30">
    <property type="entry name" value="Metallo-beta-lactamase domain"/>
    <property type="match status" value="1"/>
</dbReference>
<sequence>METMPSLEDRADFTDADRGFVGTVPEGRIKDGSGRVVWDFAASAFLDGPCPDTAHPSLWRQSQLAAKHGLYQVTHGIYQVRGFDLSNVTFVEGERGVIVVDPLLSVETAAAALALYREHRGDRPVTAVLYTHSHADHFGGVRGVVDEGADVPVIAPAGFLEHAVAENVYAGTAMNRRSIYMYGAELGRGPEGQISAGLGVTTSTGTISLIEPTVSIAVTGHEETVDGVRIVFQLTPGTEAPAEMNFYLPDRRALCMAENATHNLHNILTLRGALVRDPRVWARYLTEAIGMFAARSDVLFASHHWPTWGTEELSGFLSQQRDLYAYLHDQTLRMLNQGMTGPEIAESIELPPALARAWHARGYYGSVSHNVKAVYQRYMGWFDGNPAHLWELPPEESARRHVEFMGGRESILPKARASFEAGDLRWTAQVLNYLVFANPGDTEAREMLADVYTRLGHGSENGTWRNFYLQGAAELRGNKPANTLDSASPDVMRALSTEQIFDTLAIRVNGPRAWDTRLTIDWILTDLKEEVRLSLANGVLTQSSHHAGAVADLTLTMTKPQLLGVITTGSLDGVHADGDPGVFTTLLGLLDEPDRDFDIVTP</sequence>
<dbReference type="InterPro" id="IPR036866">
    <property type="entry name" value="RibonucZ/Hydroxyglut_hydro"/>
</dbReference>
<evidence type="ECO:0000256" key="1">
    <source>
        <dbReference type="ARBA" id="ARBA00001947"/>
    </source>
</evidence>
<dbReference type="Pfam" id="PF00753">
    <property type="entry name" value="Lactamase_B"/>
    <property type="match status" value="1"/>
</dbReference>
<evidence type="ECO:0000256" key="2">
    <source>
        <dbReference type="ARBA" id="ARBA00022723"/>
    </source>
</evidence>
<dbReference type="CDD" id="cd07710">
    <property type="entry name" value="arylsulfatase_Sdsa1-like_MBL-fold"/>
    <property type="match status" value="1"/>
</dbReference>
<evidence type="ECO:0000313" key="7">
    <source>
        <dbReference type="EMBL" id="GAA0965282.1"/>
    </source>
</evidence>
<dbReference type="InterPro" id="IPR038536">
    <property type="entry name" value="Alkyl/aryl-sulf_dimr_sf"/>
</dbReference>
<protein>
    <submittedName>
        <fullName evidence="7">Alkyl sulfatase dimerization domain-containing protein</fullName>
    </submittedName>
</protein>
<proteinExistence type="inferred from homology"/>
<keyword evidence="4" id="KW-0862">Zinc</keyword>
<dbReference type="SUPFAM" id="SSF56281">
    <property type="entry name" value="Metallo-hydrolase/oxidoreductase"/>
    <property type="match status" value="1"/>
</dbReference>
<dbReference type="Pfam" id="PF14864">
    <property type="entry name" value="Alkyl_sulf_C"/>
    <property type="match status" value="1"/>
</dbReference>
<dbReference type="Gene3D" id="1.25.40.880">
    <property type="entry name" value="Alkyl sulfatase, dimerisation domain"/>
    <property type="match status" value="1"/>
</dbReference>
<feature type="domain" description="Metallo-beta-lactamase" evidence="6">
    <location>
        <begin position="85"/>
        <end position="303"/>
    </location>
</feature>
<evidence type="ECO:0000256" key="4">
    <source>
        <dbReference type="ARBA" id="ARBA00022833"/>
    </source>
</evidence>
<dbReference type="SMART" id="SM00849">
    <property type="entry name" value="Lactamase_B"/>
    <property type="match status" value="1"/>
</dbReference>
<comment type="cofactor">
    <cofactor evidence="1">
        <name>Zn(2+)</name>
        <dbReference type="ChEBI" id="CHEBI:29105"/>
    </cofactor>
</comment>
<dbReference type="Proteomes" id="UP001500665">
    <property type="component" value="Unassembled WGS sequence"/>
</dbReference>
<evidence type="ECO:0000313" key="8">
    <source>
        <dbReference type="Proteomes" id="UP001500665"/>
    </source>
</evidence>
<keyword evidence="8" id="KW-1185">Reference proteome</keyword>
<dbReference type="Pfam" id="PF14863">
    <property type="entry name" value="Alkyl_sulf_dimr"/>
    <property type="match status" value="1"/>
</dbReference>
<dbReference type="SUPFAM" id="SSF55718">
    <property type="entry name" value="SCP-like"/>
    <property type="match status" value="1"/>
</dbReference>
<dbReference type="InterPro" id="IPR001279">
    <property type="entry name" value="Metallo-B-lactamas"/>
</dbReference>
<evidence type="ECO:0000259" key="6">
    <source>
        <dbReference type="SMART" id="SM00849"/>
    </source>
</evidence>
<dbReference type="PANTHER" id="PTHR43223">
    <property type="entry name" value="ALKYL/ARYL-SULFATASE"/>
    <property type="match status" value="1"/>
</dbReference>
<name>A0ABP4CCS8_9ACTN</name>
<gene>
    <name evidence="7" type="ORF">GCM10009550_65140</name>
</gene>